<feature type="domain" description="Tetrapyrrole biosynthesis uroporphyrinogen III synthase" evidence="1">
    <location>
        <begin position="27"/>
        <end position="289"/>
    </location>
</feature>
<accession>A0A8J3N105</accession>
<dbReference type="GO" id="GO:0006780">
    <property type="term" value="P:uroporphyrinogen III biosynthetic process"/>
    <property type="evidence" value="ECO:0007669"/>
    <property type="project" value="InterPro"/>
</dbReference>
<evidence type="ECO:0000259" key="1">
    <source>
        <dbReference type="Pfam" id="PF02602"/>
    </source>
</evidence>
<dbReference type="CDD" id="cd06578">
    <property type="entry name" value="HemD"/>
    <property type="match status" value="1"/>
</dbReference>
<gene>
    <name evidence="2" type="ORF">KSF_008750</name>
</gene>
<sequence>MSEQSVTALPLSGKRVLVTRTREQASVLSERLRALGADPVEFPTIRIVPPSDWSQLDALLKLICTAGNTTHKDLQNYSYDWLVFTSANGVNICLARLRTLGYDPHALHTARIATIGPATAAALAHYGVEADLIPDEYRAEGVVASILQDAQARGTSLAGTRIALARAAEARKILVTELQKVGAIVDEVAAYYTATAAHDDEQGRAILNLLRHRQLDILTFTSSSTVRNFMEWLGDCERHMPDLRQEDLLAALAQVHIACIGPITAQTARELGLNVTIEATEFTIDGLVQAIVQQEGK</sequence>
<dbReference type="InterPro" id="IPR039793">
    <property type="entry name" value="UROS/Hem4"/>
</dbReference>
<dbReference type="RefSeq" id="WP_220201762.1">
    <property type="nucleotide sequence ID" value="NZ_BNJK01000001.1"/>
</dbReference>
<dbReference type="Pfam" id="PF02602">
    <property type="entry name" value="HEM4"/>
    <property type="match status" value="1"/>
</dbReference>
<dbReference type="FunFam" id="3.40.50.10090:FF:000001">
    <property type="entry name" value="Bifunctional uroporphyrinogen-III C-methyltransferase/uroporphyrinogen-III synthase"/>
    <property type="match status" value="1"/>
</dbReference>
<dbReference type="EMBL" id="BNJK01000001">
    <property type="protein sequence ID" value="GHO90827.1"/>
    <property type="molecule type" value="Genomic_DNA"/>
</dbReference>
<dbReference type="Proteomes" id="UP000597444">
    <property type="component" value="Unassembled WGS sequence"/>
</dbReference>
<reference evidence="2" key="1">
    <citation type="submission" date="2020-10" db="EMBL/GenBank/DDBJ databases">
        <title>Taxonomic study of unclassified bacteria belonging to the class Ktedonobacteria.</title>
        <authorList>
            <person name="Yabe S."/>
            <person name="Wang C.M."/>
            <person name="Zheng Y."/>
            <person name="Sakai Y."/>
            <person name="Cavaletti L."/>
            <person name="Monciardini P."/>
            <person name="Donadio S."/>
        </authorList>
    </citation>
    <scope>NUCLEOTIDE SEQUENCE</scope>
    <source>
        <strain evidence="2">ID150040</strain>
    </source>
</reference>
<dbReference type="GO" id="GO:0004852">
    <property type="term" value="F:uroporphyrinogen-III synthase activity"/>
    <property type="evidence" value="ECO:0007669"/>
    <property type="project" value="InterPro"/>
</dbReference>
<proteinExistence type="predicted"/>
<evidence type="ECO:0000313" key="3">
    <source>
        <dbReference type="Proteomes" id="UP000597444"/>
    </source>
</evidence>
<evidence type="ECO:0000313" key="2">
    <source>
        <dbReference type="EMBL" id="GHO90827.1"/>
    </source>
</evidence>
<dbReference type="PANTHER" id="PTHR40082">
    <property type="entry name" value="BLR5956 PROTEIN"/>
    <property type="match status" value="1"/>
</dbReference>
<organism evidence="2 3">
    <name type="scientific">Reticulibacter mediterranei</name>
    <dbReference type="NCBI Taxonomy" id="2778369"/>
    <lineage>
        <taxon>Bacteria</taxon>
        <taxon>Bacillati</taxon>
        <taxon>Chloroflexota</taxon>
        <taxon>Ktedonobacteria</taxon>
        <taxon>Ktedonobacterales</taxon>
        <taxon>Reticulibacteraceae</taxon>
        <taxon>Reticulibacter</taxon>
    </lineage>
</organism>
<dbReference type="Gene3D" id="3.40.50.10090">
    <property type="match status" value="2"/>
</dbReference>
<keyword evidence="3" id="KW-1185">Reference proteome</keyword>
<dbReference type="SUPFAM" id="SSF69618">
    <property type="entry name" value="HemD-like"/>
    <property type="match status" value="1"/>
</dbReference>
<dbReference type="InterPro" id="IPR036108">
    <property type="entry name" value="4pyrrol_syn_uPrphyn_synt_sf"/>
</dbReference>
<name>A0A8J3N105_9CHLR</name>
<dbReference type="PANTHER" id="PTHR40082:SF1">
    <property type="entry name" value="BLR5956 PROTEIN"/>
    <property type="match status" value="1"/>
</dbReference>
<dbReference type="InterPro" id="IPR003754">
    <property type="entry name" value="4pyrrol_synth_uPrphyn_synth"/>
</dbReference>
<protein>
    <recommendedName>
        <fullName evidence="1">Tetrapyrrole biosynthesis uroporphyrinogen III synthase domain-containing protein</fullName>
    </recommendedName>
</protein>
<comment type="caution">
    <text evidence="2">The sequence shown here is derived from an EMBL/GenBank/DDBJ whole genome shotgun (WGS) entry which is preliminary data.</text>
</comment>
<dbReference type="AlphaFoldDB" id="A0A8J3N105"/>